<name>A0A0K9PX29_ZOSMR</name>
<comment type="function">
    <text evidence="5">Involved in rRNA-processing and ribosome biogenesis.</text>
</comment>
<evidence type="ECO:0000256" key="1">
    <source>
        <dbReference type="ARBA" id="ARBA00004604"/>
    </source>
</evidence>
<dbReference type="OrthoDB" id="25675at2759"/>
<keyword evidence="4" id="KW-0539">Nucleus</keyword>
<keyword evidence="2" id="KW-0690">Ribosome biogenesis</keyword>
<dbReference type="FunFam" id="3.40.50.1010:FF:000006">
    <property type="entry name" value="rRNA-processing protein UTP23 homolog"/>
    <property type="match status" value="1"/>
</dbReference>
<evidence type="ECO:0000256" key="7">
    <source>
        <dbReference type="SAM" id="MobiDB-lite"/>
    </source>
</evidence>
<feature type="compositionally biased region" description="Polar residues" evidence="7">
    <location>
        <begin position="200"/>
        <end position="214"/>
    </location>
</feature>
<feature type="domain" description="UTP23 sensor motif region" evidence="8">
    <location>
        <begin position="221"/>
        <end position="238"/>
    </location>
</feature>
<organism evidence="9 10">
    <name type="scientific">Zostera marina</name>
    <name type="common">Eelgrass</name>
    <dbReference type="NCBI Taxonomy" id="29655"/>
    <lineage>
        <taxon>Eukaryota</taxon>
        <taxon>Viridiplantae</taxon>
        <taxon>Streptophyta</taxon>
        <taxon>Embryophyta</taxon>
        <taxon>Tracheophyta</taxon>
        <taxon>Spermatophyta</taxon>
        <taxon>Magnoliopsida</taxon>
        <taxon>Liliopsida</taxon>
        <taxon>Zosteraceae</taxon>
        <taxon>Zostera</taxon>
    </lineage>
</organism>
<evidence type="ECO:0000256" key="3">
    <source>
        <dbReference type="ARBA" id="ARBA00022552"/>
    </source>
</evidence>
<protein>
    <submittedName>
        <fullName evidence="9">rRNA-processing protein UTP23-like protein</fullName>
    </submittedName>
</protein>
<evidence type="ECO:0000256" key="2">
    <source>
        <dbReference type="ARBA" id="ARBA00022517"/>
    </source>
</evidence>
<accession>A0A0K9PX29</accession>
<keyword evidence="10" id="KW-1185">Reference proteome</keyword>
<dbReference type="Gene3D" id="3.40.50.1010">
    <property type="entry name" value="5'-nuclease"/>
    <property type="match status" value="1"/>
</dbReference>
<comment type="similarity">
    <text evidence="6">Belongs to the UTP23/FCF1 family. UTP23 subfamily.</text>
</comment>
<evidence type="ECO:0000259" key="8">
    <source>
        <dbReference type="Pfam" id="PF24779"/>
    </source>
</evidence>
<keyword evidence="3" id="KW-0698">rRNA processing</keyword>
<dbReference type="GO" id="GO:0032040">
    <property type="term" value="C:small-subunit processome"/>
    <property type="evidence" value="ECO:0000318"/>
    <property type="project" value="GO_Central"/>
</dbReference>
<evidence type="ECO:0000313" key="9">
    <source>
        <dbReference type="EMBL" id="KMZ72812.1"/>
    </source>
</evidence>
<dbReference type="InterPro" id="IPR057776">
    <property type="entry name" value="UTP23_sensor"/>
</dbReference>
<dbReference type="OMA" id="HTSGLQM"/>
<feature type="compositionally biased region" description="Polar residues" evidence="7">
    <location>
        <begin position="241"/>
        <end position="254"/>
    </location>
</feature>
<dbReference type="AlphaFoldDB" id="A0A0K9PX29"/>
<dbReference type="Pfam" id="PF04900">
    <property type="entry name" value="Fcf1"/>
    <property type="match status" value="1"/>
</dbReference>
<dbReference type="EMBL" id="LFYR01000620">
    <property type="protein sequence ID" value="KMZ72812.1"/>
    <property type="molecule type" value="Genomic_DNA"/>
</dbReference>
<dbReference type="InterPro" id="IPR029060">
    <property type="entry name" value="PIN-like_dom_sf"/>
</dbReference>
<dbReference type="Pfam" id="PF24779">
    <property type="entry name" value="UTP23_sensor"/>
    <property type="match status" value="1"/>
</dbReference>
<dbReference type="GO" id="GO:0006364">
    <property type="term" value="P:rRNA processing"/>
    <property type="evidence" value="ECO:0007669"/>
    <property type="project" value="UniProtKB-KW"/>
</dbReference>
<reference evidence="10" key="1">
    <citation type="journal article" date="2016" name="Nature">
        <title>The genome of the seagrass Zostera marina reveals angiosperm adaptation to the sea.</title>
        <authorList>
            <person name="Olsen J.L."/>
            <person name="Rouze P."/>
            <person name="Verhelst B."/>
            <person name="Lin Y.-C."/>
            <person name="Bayer T."/>
            <person name="Collen J."/>
            <person name="Dattolo E."/>
            <person name="De Paoli E."/>
            <person name="Dittami S."/>
            <person name="Maumus F."/>
            <person name="Michel G."/>
            <person name="Kersting A."/>
            <person name="Lauritano C."/>
            <person name="Lohaus R."/>
            <person name="Toepel M."/>
            <person name="Tonon T."/>
            <person name="Vanneste K."/>
            <person name="Amirebrahimi M."/>
            <person name="Brakel J."/>
            <person name="Bostroem C."/>
            <person name="Chovatia M."/>
            <person name="Grimwood J."/>
            <person name="Jenkins J.W."/>
            <person name="Jueterbock A."/>
            <person name="Mraz A."/>
            <person name="Stam W.T."/>
            <person name="Tice H."/>
            <person name="Bornberg-Bauer E."/>
            <person name="Green P.J."/>
            <person name="Pearson G.A."/>
            <person name="Procaccini G."/>
            <person name="Duarte C.M."/>
            <person name="Schmutz J."/>
            <person name="Reusch T.B.H."/>
            <person name="Van de Peer Y."/>
        </authorList>
    </citation>
    <scope>NUCLEOTIDE SEQUENCE [LARGE SCALE GENOMIC DNA]</scope>
    <source>
        <strain evidence="10">cv. Finnish</strain>
    </source>
</reference>
<dbReference type="Proteomes" id="UP000036987">
    <property type="component" value="Unassembled WGS sequence"/>
</dbReference>
<dbReference type="STRING" id="29655.A0A0K9PX29"/>
<proteinExistence type="inferred from homology"/>
<evidence type="ECO:0000313" key="10">
    <source>
        <dbReference type="Proteomes" id="UP000036987"/>
    </source>
</evidence>
<gene>
    <name evidence="9" type="ORF">ZOSMA_15G01510</name>
</gene>
<sequence length="276" mass="31511">MRVKKQKSHRRTVRFFKACYGFREPFKVLCDGTFTHHLIANQIIPADDAVSRLLGGRVRLFATNCITEEIRSLGNSHSDTHRASQELITARCDHEEKRMNSVFCIESVIAEGNPEHFFVATQDSGLRRKLYEIPGTPVIYALKNCLMLDKPSEKQREFVKSSEEKRSHMTKLESDIVHAIKNKKGSSHPLDDVSEVESIHTLQTSGKNQRQNLGITDKPQFKRKRAKAPNPLSCKKKKVKVNSTLVNTNQSQNNNKDDAKSKRTRKRIKKKNEGSD</sequence>
<dbReference type="GO" id="GO:0070181">
    <property type="term" value="F:small ribosomal subunit rRNA binding"/>
    <property type="evidence" value="ECO:0000318"/>
    <property type="project" value="GO_Central"/>
</dbReference>
<evidence type="ECO:0000256" key="6">
    <source>
        <dbReference type="ARBA" id="ARBA00038503"/>
    </source>
</evidence>
<dbReference type="SUPFAM" id="SSF88723">
    <property type="entry name" value="PIN domain-like"/>
    <property type="match status" value="1"/>
</dbReference>
<dbReference type="InterPro" id="IPR006984">
    <property type="entry name" value="Fcf1/UTP23"/>
</dbReference>
<evidence type="ECO:0000256" key="4">
    <source>
        <dbReference type="ARBA" id="ARBA00023242"/>
    </source>
</evidence>
<dbReference type="GO" id="GO:0005730">
    <property type="term" value="C:nucleolus"/>
    <property type="evidence" value="ECO:0000318"/>
    <property type="project" value="GO_Central"/>
</dbReference>
<dbReference type="CDD" id="cd08553">
    <property type="entry name" value="PIN_Fcf1-like"/>
    <property type="match status" value="1"/>
</dbReference>
<comment type="caution">
    <text evidence="9">The sequence shown here is derived from an EMBL/GenBank/DDBJ whole genome shotgun (WGS) entry which is preliminary data.</text>
</comment>
<evidence type="ECO:0000256" key="5">
    <source>
        <dbReference type="ARBA" id="ARBA00037300"/>
    </source>
</evidence>
<dbReference type="PANTHER" id="PTHR12416">
    <property type="entry name" value="RRNA-PROCESSING PROTEIN UTP23 HOMOLOG"/>
    <property type="match status" value="1"/>
</dbReference>
<comment type="subcellular location">
    <subcellularLocation>
        <location evidence="1">Nucleus</location>
        <location evidence="1">Nucleolus</location>
    </subcellularLocation>
</comment>
<feature type="region of interest" description="Disordered" evidence="7">
    <location>
        <begin position="181"/>
        <end position="276"/>
    </location>
</feature>